<name>A0ABZ1UVH9_9BURK</name>
<protein>
    <submittedName>
        <fullName evidence="1">Uncharacterized protein</fullName>
    </submittedName>
</protein>
<sequence length="146" mass="16228">MDATVTHLDGSIEWRRVKFAGAETDENSSAATELARSVAASDRAGVKYTLWIEDVIRRNPILLANWRRAIAWLAAAREHSLAPYQVELGRKLRAEGSLTLGQIELLFGEASFALYAAAVFRELQRGTYVSNLHEAQLSRATFVQIP</sequence>
<evidence type="ECO:0000313" key="2">
    <source>
        <dbReference type="Proteomes" id="UP000321323"/>
    </source>
</evidence>
<organism evidence="1 2">
    <name type="scientific">[Empedobacter] haloabium</name>
    <dbReference type="NCBI Taxonomy" id="592317"/>
    <lineage>
        <taxon>Bacteria</taxon>
        <taxon>Pseudomonadati</taxon>
        <taxon>Pseudomonadota</taxon>
        <taxon>Betaproteobacteria</taxon>
        <taxon>Burkholderiales</taxon>
        <taxon>Oxalobacteraceae</taxon>
        <taxon>Telluria group</taxon>
        <taxon>Telluria group incertae sedis</taxon>
    </lineage>
</organism>
<dbReference type="EMBL" id="CP136508">
    <property type="protein sequence ID" value="WUR16023.1"/>
    <property type="molecule type" value="Genomic_DNA"/>
</dbReference>
<proteinExistence type="predicted"/>
<evidence type="ECO:0000313" key="1">
    <source>
        <dbReference type="EMBL" id="WUR16023.1"/>
    </source>
</evidence>
<accession>A0ABZ1UVH9</accession>
<dbReference type="Proteomes" id="UP000321323">
    <property type="component" value="Chromosome"/>
</dbReference>
<reference evidence="1 2" key="1">
    <citation type="journal article" date="2019" name="Int. J. Syst. Evol. Microbiol.">
        <title>The Draft Whole-Genome Sequence of the Antibiotic Producer Empedobacter haloabium ATCC 31962 Provides Indications for Its Taxonomic Reclassification.</title>
        <authorList>
            <person name="Miess H."/>
            <person name="Arlt P."/>
            <person name="Apel A.K."/>
            <person name="Weber T."/>
            <person name="Nieselt K."/>
            <person name="Hanssen F."/>
            <person name="Czemmel S."/>
            <person name="Nahnsen S."/>
            <person name="Gross H."/>
        </authorList>
    </citation>
    <scope>NUCLEOTIDE SEQUENCE [LARGE SCALE GENOMIC DNA]</scope>
    <source>
        <strain evidence="1 2">ATCC 31962</strain>
    </source>
</reference>
<keyword evidence="2" id="KW-1185">Reference proteome</keyword>
<gene>
    <name evidence="1" type="ORF">E7V67_013240</name>
</gene>